<evidence type="ECO:0000256" key="9">
    <source>
        <dbReference type="RuleBase" id="RU362068"/>
    </source>
</evidence>
<dbReference type="SUPFAM" id="SSF48179">
    <property type="entry name" value="6-phosphogluconate dehydrogenase C-terminal domain-like"/>
    <property type="match status" value="1"/>
</dbReference>
<keyword evidence="9" id="KW-0566">Pantothenate biosynthesis</keyword>
<dbReference type="GO" id="GO:0008677">
    <property type="term" value="F:2-dehydropantoate 2-reductase activity"/>
    <property type="evidence" value="ECO:0007669"/>
    <property type="project" value="UniProtKB-EC"/>
</dbReference>
<comment type="pathway">
    <text evidence="1 9">Cofactor biosynthesis; (R)-pantothenate biosynthesis; (R)-pantoate from 3-methyl-2-oxobutanoate: step 2/2.</text>
</comment>
<feature type="domain" description="Ketopantoate reductase C-terminal" evidence="11">
    <location>
        <begin position="185"/>
        <end position="324"/>
    </location>
</feature>
<dbReference type="GO" id="GO:0015940">
    <property type="term" value="P:pantothenate biosynthetic process"/>
    <property type="evidence" value="ECO:0007669"/>
    <property type="project" value="UniProtKB-UniPathway"/>
</dbReference>
<evidence type="ECO:0000256" key="5">
    <source>
        <dbReference type="ARBA" id="ARBA00022857"/>
    </source>
</evidence>
<evidence type="ECO:0000259" key="10">
    <source>
        <dbReference type="Pfam" id="PF02558"/>
    </source>
</evidence>
<dbReference type="InterPro" id="IPR051402">
    <property type="entry name" value="KPR-Related"/>
</dbReference>
<dbReference type="Gene3D" id="1.10.1040.10">
    <property type="entry name" value="N-(1-d-carboxylethyl)-l-norvaline Dehydrogenase, domain 2"/>
    <property type="match status" value="1"/>
</dbReference>
<proteinExistence type="inferred from homology"/>
<evidence type="ECO:0000256" key="1">
    <source>
        <dbReference type="ARBA" id="ARBA00004994"/>
    </source>
</evidence>
<gene>
    <name evidence="12" type="ORF">ENL70_07435</name>
</gene>
<evidence type="ECO:0000313" key="12">
    <source>
        <dbReference type="EMBL" id="HHI66362.1"/>
    </source>
</evidence>
<comment type="catalytic activity">
    <reaction evidence="8 9">
        <text>(R)-pantoate + NADP(+) = 2-dehydropantoate + NADPH + H(+)</text>
        <dbReference type="Rhea" id="RHEA:16233"/>
        <dbReference type="ChEBI" id="CHEBI:11561"/>
        <dbReference type="ChEBI" id="CHEBI:15378"/>
        <dbReference type="ChEBI" id="CHEBI:15980"/>
        <dbReference type="ChEBI" id="CHEBI:57783"/>
        <dbReference type="ChEBI" id="CHEBI:58349"/>
        <dbReference type="EC" id="1.1.1.169"/>
    </reaction>
</comment>
<dbReference type="InterPro" id="IPR013332">
    <property type="entry name" value="KPR_N"/>
</dbReference>
<reference evidence="12" key="1">
    <citation type="journal article" date="2020" name="mSystems">
        <title>Genome- and Community-Level Interaction Insights into Carbon Utilization and Element Cycling Functions of Hydrothermarchaeota in Hydrothermal Sediment.</title>
        <authorList>
            <person name="Zhou Z."/>
            <person name="Liu Y."/>
            <person name="Xu W."/>
            <person name="Pan J."/>
            <person name="Luo Z.H."/>
            <person name="Li M."/>
        </authorList>
    </citation>
    <scope>NUCLEOTIDE SEQUENCE [LARGE SCALE GENOMIC DNA]</scope>
    <source>
        <strain evidence="12">SpSt-1019</strain>
    </source>
</reference>
<evidence type="ECO:0000259" key="11">
    <source>
        <dbReference type="Pfam" id="PF08546"/>
    </source>
</evidence>
<dbReference type="AlphaFoldDB" id="A0A7C5KG50"/>
<dbReference type="Gene3D" id="3.40.50.720">
    <property type="entry name" value="NAD(P)-binding Rossmann-like Domain"/>
    <property type="match status" value="1"/>
</dbReference>
<evidence type="ECO:0000256" key="3">
    <source>
        <dbReference type="ARBA" id="ARBA00013014"/>
    </source>
</evidence>
<name>A0A7C5KG50_9BACT</name>
<sequence length="341" mass="38353">MKILIAGTGALGMLFAAHLSEKHEVVLFGFSKNTDFINNNGIKVATPLGIKHYKNVKAFSNPKLIESEKFDLMITVVKSFATKDYYDALEVIKPNISYALSFQNGIKKEDELINFIGKEKAISSACTIGATFTDKGIVNYTSPGSIWLSLYEKTNTSAKFLEELSQTFIDASFPANIEDDPIGLVWNKLVFYSAGAAVGCLTLLPYHMIWSSQNLCKIFLDALKEGKNVAESEGIRLFDMKGLEVINLTTTLNENEAIEILNGKANQLKIKNLKDLRVSMSVDILRQKKTELEFTLGELYHRGKKNSLNTPVIYTSYHIVKGLEELYLNKERNFLYKYRLI</sequence>
<dbReference type="SUPFAM" id="SSF51735">
    <property type="entry name" value="NAD(P)-binding Rossmann-fold domains"/>
    <property type="match status" value="1"/>
</dbReference>
<dbReference type="Pfam" id="PF02558">
    <property type="entry name" value="ApbA"/>
    <property type="match status" value="1"/>
</dbReference>
<dbReference type="Pfam" id="PF08546">
    <property type="entry name" value="ApbA_C"/>
    <property type="match status" value="1"/>
</dbReference>
<evidence type="ECO:0000256" key="2">
    <source>
        <dbReference type="ARBA" id="ARBA00007870"/>
    </source>
</evidence>
<evidence type="ECO:0000256" key="4">
    <source>
        <dbReference type="ARBA" id="ARBA00019465"/>
    </source>
</evidence>
<comment type="function">
    <text evidence="9">Catalyzes the NADPH-dependent reduction of ketopantoate into pantoic acid.</text>
</comment>
<dbReference type="GO" id="GO:0005737">
    <property type="term" value="C:cytoplasm"/>
    <property type="evidence" value="ECO:0007669"/>
    <property type="project" value="TreeGrafter"/>
</dbReference>
<dbReference type="PANTHER" id="PTHR21708:SF26">
    <property type="entry name" value="2-DEHYDROPANTOATE 2-REDUCTASE"/>
    <property type="match status" value="1"/>
</dbReference>
<protein>
    <recommendedName>
        <fullName evidence="4 9">2-dehydropantoate 2-reductase</fullName>
        <ecNumber evidence="3 9">1.1.1.169</ecNumber>
    </recommendedName>
    <alternativeName>
        <fullName evidence="7 9">Ketopantoate reductase</fullName>
    </alternativeName>
</protein>
<dbReference type="EC" id="1.1.1.169" evidence="3 9"/>
<dbReference type="InterPro" id="IPR003710">
    <property type="entry name" value="ApbA"/>
</dbReference>
<keyword evidence="5 9" id="KW-0521">NADP</keyword>
<dbReference type="NCBIfam" id="TIGR00745">
    <property type="entry name" value="apbA_panE"/>
    <property type="match status" value="1"/>
</dbReference>
<dbReference type="UniPathway" id="UPA00028">
    <property type="reaction ID" value="UER00004"/>
</dbReference>
<evidence type="ECO:0000256" key="6">
    <source>
        <dbReference type="ARBA" id="ARBA00023002"/>
    </source>
</evidence>
<accession>A0A7C5KG50</accession>
<dbReference type="InterPro" id="IPR013328">
    <property type="entry name" value="6PGD_dom2"/>
</dbReference>
<evidence type="ECO:0000256" key="7">
    <source>
        <dbReference type="ARBA" id="ARBA00032024"/>
    </source>
</evidence>
<dbReference type="PANTHER" id="PTHR21708">
    <property type="entry name" value="PROBABLE 2-DEHYDROPANTOATE 2-REDUCTASE"/>
    <property type="match status" value="1"/>
</dbReference>
<dbReference type="InterPro" id="IPR008927">
    <property type="entry name" value="6-PGluconate_DH-like_C_sf"/>
</dbReference>
<dbReference type="InterPro" id="IPR036291">
    <property type="entry name" value="NAD(P)-bd_dom_sf"/>
</dbReference>
<organism evidence="12">
    <name type="scientific">Thermodesulfobium narugense</name>
    <dbReference type="NCBI Taxonomy" id="184064"/>
    <lineage>
        <taxon>Bacteria</taxon>
        <taxon>Pseudomonadati</taxon>
        <taxon>Thermodesulfobiota</taxon>
        <taxon>Thermodesulfobiia</taxon>
        <taxon>Thermodesulfobiales</taxon>
        <taxon>Thermodesulfobiaceae</taxon>
        <taxon>Thermodesulfobium</taxon>
    </lineage>
</organism>
<comment type="caution">
    <text evidence="12">The sequence shown here is derived from an EMBL/GenBank/DDBJ whole genome shotgun (WGS) entry which is preliminary data.</text>
</comment>
<dbReference type="EMBL" id="DRUY01000251">
    <property type="protein sequence ID" value="HHI66362.1"/>
    <property type="molecule type" value="Genomic_DNA"/>
</dbReference>
<dbReference type="InterPro" id="IPR013752">
    <property type="entry name" value="KPA_reductase"/>
</dbReference>
<feature type="domain" description="Ketopantoate reductase N-terminal" evidence="10">
    <location>
        <begin position="3"/>
        <end position="151"/>
    </location>
</feature>
<evidence type="ECO:0000256" key="8">
    <source>
        <dbReference type="ARBA" id="ARBA00048793"/>
    </source>
</evidence>
<keyword evidence="6 9" id="KW-0560">Oxidoreductase</keyword>
<comment type="similarity">
    <text evidence="2 9">Belongs to the ketopantoate reductase family.</text>
</comment>